<dbReference type="PANTHER" id="PTHR43221">
    <property type="entry name" value="PROTEASE HTPX"/>
    <property type="match status" value="1"/>
</dbReference>
<accession>A0A1I3WZT9</accession>
<evidence type="ECO:0000256" key="3">
    <source>
        <dbReference type="ARBA" id="ARBA00022670"/>
    </source>
</evidence>
<feature type="transmembrane region" description="Helical" evidence="12">
    <location>
        <begin position="21"/>
        <end position="41"/>
    </location>
</feature>
<evidence type="ECO:0000256" key="5">
    <source>
        <dbReference type="ARBA" id="ARBA00022723"/>
    </source>
</evidence>
<dbReference type="EMBL" id="FOSL01000002">
    <property type="protein sequence ID" value="SFK12437.1"/>
    <property type="molecule type" value="Genomic_DNA"/>
</dbReference>
<evidence type="ECO:0000256" key="8">
    <source>
        <dbReference type="ARBA" id="ARBA00022989"/>
    </source>
</evidence>
<organism evidence="14 15">
    <name type="scientific">Neomesorhizobium albiziae</name>
    <dbReference type="NCBI Taxonomy" id="335020"/>
    <lineage>
        <taxon>Bacteria</taxon>
        <taxon>Pseudomonadati</taxon>
        <taxon>Pseudomonadota</taxon>
        <taxon>Alphaproteobacteria</taxon>
        <taxon>Hyphomicrobiales</taxon>
        <taxon>Phyllobacteriaceae</taxon>
        <taxon>Neomesorhizobium</taxon>
    </lineage>
</organism>
<evidence type="ECO:0000256" key="9">
    <source>
        <dbReference type="ARBA" id="ARBA00023049"/>
    </source>
</evidence>
<dbReference type="GO" id="GO:0046872">
    <property type="term" value="F:metal ion binding"/>
    <property type="evidence" value="ECO:0007669"/>
    <property type="project" value="UniProtKB-KW"/>
</dbReference>
<dbReference type="AlphaFoldDB" id="A0A1I3WZT9"/>
<dbReference type="GO" id="GO:0004222">
    <property type="term" value="F:metalloendopeptidase activity"/>
    <property type="evidence" value="ECO:0007669"/>
    <property type="project" value="InterPro"/>
</dbReference>
<dbReference type="InterPro" id="IPR050083">
    <property type="entry name" value="HtpX_protease"/>
</dbReference>
<dbReference type="Gene3D" id="3.30.2010.10">
    <property type="entry name" value="Metalloproteases ('zincins'), catalytic domain"/>
    <property type="match status" value="1"/>
</dbReference>
<evidence type="ECO:0000256" key="1">
    <source>
        <dbReference type="ARBA" id="ARBA00004651"/>
    </source>
</evidence>
<dbReference type="Pfam" id="PF01435">
    <property type="entry name" value="Peptidase_M48"/>
    <property type="match status" value="1"/>
</dbReference>
<comment type="cofactor">
    <cofactor evidence="11">
        <name>Zn(2+)</name>
        <dbReference type="ChEBI" id="CHEBI:29105"/>
    </cofactor>
    <text evidence="11">Binds 1 zinc ion per subunit.</text>
</comment>
<feature type="transmembrane region" description="Helical" evidence="12">
    <location>
        <begin position="169"/>
        <end position="190"/>
    </location>
</feature>
<evidence type="ECO:0000313" key="15">
    <source>
        <dbReference type="Proteomes" id="UP000323300"/>
    </source>
</evidence>
<feature type="transmembrane region" description="Helical" evidence="12">
    <location>
        <begin position="47"/>
        <end position="64"/>
    </location>
</feature>
<dbReference type="OrthoDB" id="15218at2"/>
<feature type="domain" description="Peptidase M48" evidence="13">
    <location>
        <begin position="88"/>
        <end position="286"/>
    </location>
</feature>
<keyword evidence="8 12" id="KW-1133">Transmembrane helix</keyword>
<keyword evidence="14" id="KW-0346">Stress response</keyword>
<keyword evidence="4 12" id="KW-0812">Transmembrane</keyword>
<keyword evidence="3 11" id="KW-0645">Protease</keyword>
<dbReference type="GO" id="GO:0006508">
    <property type="term" value="P:proteolysis"/>
    <property type="evidence" value="ECO:0007669"/>
    <property type="project" value="UniProtKB-KW"/>
</dbReference>
<protein>
    <submittedName>
        <fullName evidence="14">Heat shock protein HtpX</fullName>
    </submittedName>
</protein>
<evidence type="ECO:0000256" key="4">
    <source>
        <dbReference type="ARBA" id="ARBA00022692"/>
    </source>
</evidence>
<evidence type="ECO:0000256" key="12">
    <source>
        <dbReference type="SAM" id="Phobius"/>
    </source>
</evidence>
<reference evidence="14 15" key="1">
    <citation type="submission" date="2016-10" db="EMBL/GenBank/DDBJ databases">
        <authorList>
            <person name="Varghese N."/>
            <person name="Submissions S."/>
        </authorList>
    </citation>
    <scope>NUCLEOTIDE SEQUENCE [LARGE SCALE GENOMIC DNA]</scope>
    <source>
        <strain evidence="14 15">DSM 21822</strain>
    </source>
</reference>
<feature type="transmembrane region" description="Helical" evidence="12">
    <location>
        <begin position="196"/>
        <end position="214"/>
    </location>
</feature>
<dbReference type="InterPro" id="IPR001915">
    <property type="entry name" value="Peptidase_M48"/>
</dbReference>
<evidence type="ECO:0000313" key="14">
    <source>
        <dbReference type="EMBL" id="SFK12437.1"/>
    </source>
</evidence>
<keyword evidence="2" id="KW-1003">Cell membrane</keyword>
<keyword evidence="15" id="KW-1185">Reference proteome</keyword>
<evidence type="ECO:0000259" key="13">
    <source>
        <dbReference type="Pfam" id="PF01435"/>
    </source>
</evidence>
<comment type="subcellular location">
    <subcellularLocation>
        <location evidence="1">Cell membrane</location>
        <topology evidence="1">Multi-pass membrane protein</topology>
    </subcellularLocation>
</comment>
<dbReference type="PANTHER" id="PTHR43221:SF1">
    <property type="entry name" value="PROTEASE HTPX"/>
    <property type="match status" value="1"/>
</dbReference>
<name>A0A1I3WZT9_9HYPH</name>
<dbReference type="CDD" id="cd07339">
    <property type="entry name" value="M48B_HtpX_like"/>
    <property type="match status" value="1"/>
</dbReference>
<dbReference type="RefSeq" id="WP_149759268.1">
    <property type="nucleotide sequence ID" value="NZ_BSPE01000028.1"/>
</dbReference>
<keyword evidence="9 11" id="KW-0482">Metalloprotease</keyword>
<evidence type="ECO:0000256" key="6">
    <source>
        <dbReference type="ARBA" id="ARBA00022801"/>
    </source>
</evidence>
<comment type="similarity">
    <text evidence="11">Belongs to the peptidase M48 family.</text>
</comment>
<proteinExistence type="inferred from homology"/>
<keyword evidence="10 12" id="KW-0472">Membrane</keyword>
<dbReference type="Proteomes" id="UP000323300">
    <property type="component" value="Unassembled WGS sequence"/>
</dbReference>
<evidence type="ECO:0000256" key="2">
    <source>
        <dbReference type="ARBA" id="ARBA00022475"/>
    </source>
</evidence>
<dbReference type="GO" id="GO:0005886">
    <property type="term" value="C:plasma membrane"/>
    <property type="evidence" value="ECO:0007669"/>
    <property type="project" value="UniProtKB-SubCell"/>
</dbReference>
<keyword evidence="5" id="KW-0479">Metal-binding</keyword>
<evidence type="ECO:0000256" key="7">
    <source>
        <dbReference type="ARBA" id="ARBA00022833"/>
    </source>
</evidence>
<gene>
    <name evidence="14" type="ORF">SAMN04488498_102583</name>
</gene>
<sequence>MIEAPPIDLLEQRRNRVLNTLHTWLLGFGSLLLLAVTAWAFGGSAGILYAIVFGGFSMWAVRRVSPQMVLRMYKAKPLAPAEFPLGFRIVNELSSRAGLPVTPKLFVVPSKLMNAFAVGRREDSAIAITDALARNLTARELAGVLAHEMSHIVHGDMKVMAFADMVSRFTSIMSTVGILSLILNLGSFFGGGREQVPWLAVLVLIAAPTVGGLLQMALSRTREFDADLGAAMLTGDPEGLASALRKLERAQGRRWETVFLPGGRIPDPSVLRTHPLTAERVKRLMALKSAVETGEIAIVASAEPRRGEPRVSMVPKIRRATAHGDFSGLTGVSSLFSTPDLAGDSLSDDAPACDRSLNPPEGNPRIRLKHGGVWW</sequence>
<evidence type="ECO:0000256" key="10">
    <source>
        <dbReference type="ARBA" id="ARBA00023136"/>
    </source>
</evidence>
<keyword evidence="7 11" id="KW-0862">Zinc</keyword>
<keyword evidence="6 11" id="KW-0378">Hydrolase</keyword>
<evidence type="ECO:0000256" key="11">
    <source>
        <dbReference type="RuleBase" id="RU003983"/>
    </source>
</evidence>